<organism evidence="9">
    <name type="scientific">Micromonas pusilla</name>
    <name type="common">Picoplanktonic green alga</name>
    <name type="synonym">Chromulina pusilla</name>
    <dbReference type="NCBI Taxonomy" id="38833"/>
    <lineage>
        <taxon>Eukaryota</taxon>
        <taxon>Viridiplantae</taxon>
        <taxon>Chlorophyta</taxon>
        <taxon>Mamiellophyceae</taxon>
        <taxon>Mamiellales</taxon>
        <taxon>Mamiellaceae</taxon>
        <taxon>Micromonas</taxon>
    </lineage>
</organism>
<proteinExistence type="predicted"/>
<dbReference type="GO" id="GO:0006886">
    <property type="term" value="P:intracellular protein transport"/>
    <property type="evidence" value="ECO:0007669"/>
    <property type="project" value="InterPro"/>
</dbReference>
<gene>
    <name evidence="2" type="ORF">MSP1404_LOCUS2301</name>
    <name evidence="3" type="ORF">MSP1404_LOCUS2302</name>
    <name evidence="4" type="ORF">MSP1404_LOCUS2303</name>
    <name evidence="5" type="ORF">MSP1404_LOCUS2304</name>
    <name evidence="6" type="ORF">MSP1404_LOCUS2305</name>
    <name evidence="7" type="ORF">MSP1404_LOCUS2307</name>
    <name evidence="8" type="ORF">MSP1404_LOCUS2308</name>
    <name evidence="9" type="ORF">MSP1404_LOCUS2309</name>
    <name evidence="10" type="ORF">MSP1404_LOCUS2310</name>
    <name evidence="11" type="ORF">MSP1404_LOCUS2311</name>
    <name evidence="12" type="ORF">MSP1404_LOCUS2312</name>
    <name evidence="13" type="ORF">MSP1404_LOCUS2313</name>
    <name evidence="14" type="ORF">MSP1404_LOCUS2314</name>
    <name evidence="15" type="ORF">MSP1404_LOCUS2315</name>
    <name evidence="16" type="ORF">MSP1404_LOCUS2316</name>
    <name evidence="17" type="ORF">MSP1404_LOCUS2317</name>
</gene>
<dbReference type="GO" id="GO:0006891">
    <property type="term" value="P:intra-Golgi vesicle-mediated transport"/>
    <property type="evidence" value="ECO:0007669"/>
    <property type="project" value="TreeGrafter"/>
</dbReference>
<dbReference type="InterPro" id="IPR007265">
    <property type="entry name" value="COG_su3"/>
</dbReference>
<dbReference type="EMBL" id="HBEV01003047">
    <property type="protein sequence ID" value="CAD8579756.1"/>
    <property type="molecule type" value="Transcribed_RNA"/>
</dbReference>
<name>A0A6U2BGJ1_MICPS</name>
<feature type="domain" description="Conserved oligomeric Golgi complex subunit 3 C-terminal" evidence="1">
    <location>
        <begin position="1"/>
        <end position="230"/>
    </location>
</feature>
<dbReference type="EMBL" id="HBEV01003055">
    <property type="protein sequence ID" value="CAD8579774.1"/>
    <property type="molecule type" value="Transcribed_RNA"/>
</dbReference>
<accession>A0A6U2BGJ1</accession>
<evidence type="ECO:0000313" key="11">
    <source>
        <dbReference type="EMBL" id="CAD8579770.1"/>
    </source>
</evidence>
<dbReference type="EMBL" id="HBEV01003051">
    <property type="protein sequence ID" value="CAD8579765.1"/>
    <property type="molecule type" value="Transcribed_RNA"/>
</dbReference>
<sequence length="415" mass="46450">MFQVLKGEHELFCRVFPLHNDDVAKSLTPFVESLGMLLLEIFRPRYIHLNNISVIANLIDTLRNQEDGFSVTCQNRGMTFLLIIQRLIADVQERLIFRAHTFIQEKVANYRPSTDDLNYPLMLVAPEVKSSSVGGEVVELFPPVVSTLSFLGTLYRSLDGNTFSGLAEDAVLQCLMSIKKSSQIVASSASESDGQLFMIKYLILLREHISPFESHLTEHFLPTRELNFSHLNGEMQRMLTGGLSVFSISPTENALVVLATKGAPRVVESTADCRTELEKLLRSSCEAYIMHLTRTIVGPILGFLTKLTAFRASSPHLNAPLSRAAFATGERLSKVVASVNNSLENDLTRMVKHMSLYITGASTREIILNPVKNNIVEAHRQMAAVLQKYYGNIYMESLKLKTPDELAELLQRLEC</sequence>
<dbReference type="EMBL" id="HBEV01003046">
    <property type="protein sequence ID" value="CAD8579755.1"/>
    <property type="molecule type" value="Transcribed_RNA"/>
</dbReference>
<evidence type="ECO:0000313" key="4">
    <source>
        <dbReference type="EMBL" id="CAD8579752.1"/>
    </source>
</evidence>
<evidence type="ECO:0000313" key="15">
    <source>
        <dbReference type="EMBL" id="CAD8579777.1"/>
    </source>
</evidence>
<evidence type="ECO:0000313" key="8">
    <source>
        <dbReference type="EMBL" id="CAD8579763.1"/>
    </source>
</evidence>
<dbReference type="EMBL" id="HBEV01003056">
    <property type="protein sequence ID" value="CAD8579775.1"/>
    <property type="molecule type" value="Transcribed_RNA"/>
</dbReference>
<evidence type="ECO:0000313" key="10">
    <source>
        <dbReference type="EMBL" id="CAD8579768.1"/>
    </source>
</evidence>
<evidence type="ECO:0000313" key="16">
    <source>
        <dbReference type="EMBL" id="CAD8579780.1"/>
    </source>
</evidence>
<dbReference type="EMBL" id="HBEV01003060">
    <property type="protein sequence ID" value="CAD8579782.1"/>
    <property type="molecule type" value="Transcribed_RNA"/>
</dbReference>
<dbReference type="GO" id="GO:0016020">
    <property type="term" value="C:membrane"/>
    <property type="evidence" value="ECO:0007669"/>
    <property type="project" value="InterPro"/>
</dbReference>
<dbReference type="EMBL" id="HBEV01003053">
    <property type="protein sequence ID" value="CAD8579770.1"/>
    <property type="molecule type" value="Transcribed_RNA"/>
</dbReference>
<dbReference type="InterPro" id="IPR048685">
    <property type="entry name" value="COG3_C"/>
</dbReference>
<dbReference type="PANTHER" id="PTHR13302:SF8">
    <property type="entry name" value="CONSERVED OLIGOMERIC GOLGI COMPLEX SUBUNIT 3"/>
    <property type="match status" value="1"/>
</dbReference>
<evidence type="ECO:0000313" key="3">
    <source>
        <dbReference type="EMBL" id="CAD8579750.1"/>
    </source>
</evidence>
<dbReference type="GO" id="GO:0017119">
    <property type="term" value="C:Golgi transport complex"/>
    <property type="evidence" value="ECO:0007669"/>
    <property type="project" value="TreeGrafter"/>
</dbReference>
<evidence type="ECO:0000313" key="7">
    <source>
        <dbReference type="EMBL" id="CAD8579761.1"/>
    </source>
</evidence>
<evidence type="ECO:0000313" key="6">
    <source>
        <dbReference type="EMBL" id="CAD8579756.1"/>
    </source>
</evidence>
<dbReference type="EMBL" id="HBEV01003050">
    <property type="protein sequence ID" value="CAD8579763.1"/>
    <property type="molecule type" value="Transcribed_RNA"/>
</dbReference>
<dbReference type="EMBL" id="HBEV01003058">
    <property type="protein sequence ID" value="CAD8579780.1"/>
    <property type="molecule type" value="Transcribed_RNA"/>
</dbReference>
<dbReference type="GO" id="GO:0005801">
    <property type="term" value="C:cis-Golgi network"/>
    <property type="evidence" value="ECO:0007669"/>
    <property type="project" value="InterPro"/>
</dbReference>
<dbReference type="EMBL" id="HBEV01003043">
    <property type="protein sequence ID" value="CAD8579746.1"/>
    <property type="molecule type" value="Transcribed_RNA"/>
</dbReference>
<dbReference type="EMBL" id="HBEV01003045">
    <property type="protein sequence ID" value="CAD8579752.1"/>
    <property type="molecule type" value="Transcribed_RNA"/>
</dbReference>
<evidence type="ECO:0000259" key="1">
    <source>
        <dbReference type="Pfam" id="PF20671"/>
    </source>
</evidence>
<evidence type="ECO:0000313" key="12">
    <source>
        <dbReference type="EMBL" id="CAD8579772.1"/>
    </source>
</evidence>
<evidence type="ECO:0000313" key="14">
    <source>
        <dbReference type="EMBL" id="CAD8579775.1"/>
    </source>
</evidence>
<dbReference type="EMBL" id="HBEV01003044">
    <property type="protein sequence ID" value="CAD8579750.1"/>
    <property type="molecule type" value="Transcribed_RNA"/>
</dbReference>
<evidence type="ECO:0000313" key="17">
    <source>
        <dbReference type="EMBL" id="CAD8579782.1"/>
    </source>
</evidence>
<dbReference type="GO" id="GO:0007030">
    <property type="term" value="P:Golgi organization"/>
    <property type="evidence" value="ECO:0007669"/>
    <property type="project" value="TreeGrafter"/>
</dbReference>
<reference evidence="9" key="1">
    <citation type="submission" date="2021-01" db="EMBL/GenBank/DDBJ databases">
        <authorList>
            <person name="Corre E."/>
            <person name="Pelletier E."/>
            <person name="Niang G."/>
            <person name="Scheremetjew M."/>
            <person name="Finn R."/>
            <person name="Kale V."/>
            <person name="Holt S."/>
            <person name="Cochrane G."/>
            <person name="Meng A."/>
            <person name="Brown T."/>
            <person name="Cohen L."/>
        </authorList>
    </citation>
    <scope>NUCLEOTIDE SEQUENCE</scope>
    <source>
        <strain evidence="9">CCMP494</strain>
    </source>
</reference>
<dbReference type="AlphaFoldDB" id="A0A6U2BGJ1"/>
<dbReference type="EMBL" id="HBEV01003054">
    <property type="protein sequence ID" value="CAD8579772.1"/>
    <property type="molecule type" value="Transcribed_RNA"/>
</dbReference>
<evidence type="ECO:0000313" key="2">
    <source>
        <dbReference type="EMBL" id="CAD8579746.1"/>
    </source>
</evidence>
<protein>
    <recommendedName>
        <fullName evidence="1">Conserved oligomeric Golgi complex subunit 3 C-terminal domain-containing protein</fullName>
    </recommendedName>
</protein>
<evidence type="ECO:0000313" key="5">
    <source>
        <dbReference type="EMBL" id="CAD8579755.1"/>
    </source>
</evidence>
<dbReference type="PANTHER" id="PTHR13302">
    <property type="entry name" value="CONSERVED OLIGOMERIC GOLGI COMPLEX COMPONENT 3"/>
    <property type="match status" value="1"/>
</dbReference>
<dbReference type="EMBL" id="HBEV01003052">
    <property type="protein sequence ID" value="CAD8579768.1"/>
    <property type="molecule type" value="Transcribed_RNA"/>
</dbReference>
<dbReference type="EMBL" id="HBEV01003049">
    <property type="protein sequence ID" value="CAD8579761.1"/>
    <property type="molecule type" value="Transcribed_RNA"/>
</dbReference>
<dbReference type="Pfam" id="PF20671">
    <property type="entry name" value="COG3_C"/>
    <property type="match status" value="1"/>
</dbReference>
<evidence type="ECO:0000313" key="13">
    <source>
        <dbReference type="EMBL" id="CAD8579774.1"/>
    </source>
</evidence>
<dbReference type="EMBL" id="HBEV01003057">
    <property type="protein sequence ID" value="CAD8579777.1"/>
    <property type="molecule type" value="Transcribed_RNA"/>
</dbReference>
<evidence type="ECO:0000313" key="9">
    <source>
        <dbReference type="EMBL" id="CAD8579765.1"/>
    </source>
</evidence>